<proteinExistence type="predicted"/>
<name>A0A0R2YCP4_9PSED</name>
<accession>A0A0R2YCP4</accession>
<organism evidence="2 3">
    <name type="scientific">Pseudomonas libanensis</name>
    <dbReference type="NCBI Taxonomy" id="75588"/>
    <lineage>
        <taxon>Bacteria</taxon>
        <taxon>Pseudomonadati</taxon>
        <taxon>Pseudomonadota</taxon>
        <taxon>Gammaproteobacteria</taxon>
        <taxon>Pseudomonadales</taxon>
        <taxon>Pseudomonadaceae</taxon>
        <taxon>Pseudomonas</taxon>
    </lineage>
</organism>
<comment type="caution">
    <text evidence="2">The sequence shown here is derived from an EMBL/GenBank/DDBJ whole genome shotgun (WGS) entry which is preliminary data.</text>
</comment>
<dbReference type="EMBL" id="JYLH01000010">
    <property type="protein sequence ID" value="KRP44209.1"/>
    <property type="molecule type" value="Genomic_DNA"/>
</dbReference>
<evidence type="ECO:0000313" key="2">
    <source>
        <dbReference type="EMBL" id="KRP44209.1"/>
    </source>
</evidence>
<sequence length="87" mass="9437">MPLNKCALKGSIDARTILQLSKGFIMIIGQPFHTYNINQSTEVQQDHPASLKPADSPSKTESNQSEHVTTGKSSHSSMDSLGQGRLL</sequence>
<protein>
    <submittedName>
        <fullName evidence="2">Uncharacterized protein</fullName>
    </submittedName>
</protein>
<feature type="compositionally biased region" description="Polar residues" evidence="1">
    <location>
        <begin position="57"/>
        <end position="80"/>
    </location>
</feature>
<gene>
    <name evidence="2" type="ORF">TU73_16720</name>
</gene>
<dbReference type="PATRIC" id="fig|75588.4.peg.89"/>
<reference evidence="2 3" key="1">
    <citation type="submission" date="2015-02" db="EMBL/GenBank/DDBJ databases">
        <title>Pseudomonas helleri sp. nov. and Pseudomonas weihenstephanensis sp. nov., isolated from raw cows milk.</title>
        <authorList>
            <person name="von Neubeck M."/>
            <person name="Huptas C."/>
            <person name="Wenning M."/>
            <person name="Scherer S."/>
        </authorList>
    </citation>
    <scope>NUCLEOTIDE SEQUENCE [LARGE SCALE GENOMIC DNA]</scope>
    <source>
        <strain evidence="2 3">DSM 17149</strain>
    </source>
</reference>
<dbReference type="AlphaFoldDB" id="A0A0R2YCP4"/>
<evidence type="ECO:0000256" key="1">
    <source>
        <dbReference type="SAM" id="MobiDB-lite"/>
    </source>
</evidence>
<dbReference type="Proteomes" id="UP000051446">
    <property type="component" value="Unassembled WGS sequence"/>
</dbReference>
<evidence type="ECO:0000313" key="3">
    <source>
        <dbReference type="Proteomes" id="UP000051446"/>
    </source>
</evidence>
<feature type="region of interest" description="Disordered" evidence="1">
    <location>
        <begin position="38"/>
        <end position="87"/>
    </location>
</feature>